<evidence type="ECO:0000313" key="3">
    <source>
        <dbReference type="Proteomes" id="UP001219934"/>
    </source>
</evidence>
<dbReference type="Proteomes" id="UP001219934">
    <property type="component" value="Unassembled WGS sequence"/>
</dbReference>
<reference evidence="2" key="1">
    <citation type="submission" date="2022-11" db="EMBL/GenBank/DDBJ databases">
        <title>Chromosome-level genome of Pogonophryne albipinna.</title>
        <authorList>
            <person name="Jo E."/>
        </authorList>
    </citation>
    <scope>NUCLEOTIDE SEQUENCE</scope>
    <source>
        <strain evidence="2">SGF0006</strain>
        <tissue evidence="2">Muscle</tissue>
    </source>
</reference>
<feature type="compositionally biased region" description="Basic and acidic residues" evidence="1">
    <location>
        <begin position="57"/>
        <end position="74"/>
    </location>
</feature>
<proteinExistence type="predicted"/>
<organism evidence="2 3">
    <name type="scientific">Pogonophryne albipinna</name>
    <dbReference type="NCBI Taxonomy" id="1090488"/>
    <lineage>
        <taxon>Eukaryota</taxon>
        <taxon>Metazoa</taxon>
        <taxon>Chordata</taxon>
        <taxon>Craniata</taxon>
        <taxon>Vertebrata</taxon>
        <taxon>Euteleostomi</taxon>
        <taxon>Actinopterygii</taxon>
        <taxon>Neopterygii</taxon>
        <taxon>Teleostei</taxon>
        <taxon>Neoteleostei</taxon>
        <taxon>Acanthomorphata</taxon>
        <taxon>Eupercaria</taxon>
        <taxon>Perciformes</taxon>
        <taxon>Notothenioidei</taxon>
        <taxon>Pogonophryne</taxon>
    </lineage>
</organism>
<keyword evidence="3" id="KW-1185">Reference proteome</keyword>
<dbReference type="AlphaFoldDB" id="A0AAD6BJW8"/>
<accession>A0AAD6BJW8</accession>
<name>A0AAD6BJW8_9TELE</name>
<comment type="caution">
    <text evidence="2">The sequence shown here is derived from an EMBL/GenBank/DDBJ whole genome shotgun (WGS) entry which is preliminary data.</text>
</comment>
<protein>
    <submittedName>
        <fullName evidence="2">Uncharacterized protein</fullName>
    </submittedName>
</protein>
<evidence type="ECO:0000256" key="1">
    <source>
        <dbReference type="SAM" id="MobiDB-lite"/>
    </source>
</evidence>
<dbReference type="EMBL" id="JAPTMU010000003">
    <property type="protein sequence ID" value="KAJ4946150.1"/>
    <property type="molecule type" value="Genomic_DNA"/>
</dbReference>
<sequence length="84" mass="9121">MGSVRPPTLSDLSPLKVRGSCLSHEVKTIVQQSRGRPNNHAWQSPGSGPDTPGPAKPHGDFPNRSDKRPTERIRPATGRGMNEE</sequence>
<feature type="compositionally biased region" description="Polar residues" evidence="1">
    <location>
        <begin position="29"/>
        <end position="46"/>
    </location>
</feature>
<gene>
    <name evidence="2" type="ORF">JOQ06_023820</name>
</gene>
<evidence type="ECO:0000313" key="2">
    <source>
        <dbReference type="EMBL" id="KAJ4946150.1"/>
    </source>
</evidence>
<feature type="region of interest" description="Disordered" evidence="1">
    <location>
        <begin position="29"/>
        <end position="84"/>
    </location>
</feature>